<dbReference type="Gene3D" id="3.40.50.2000">
    <property type="entry name" value="Glycogen Phosphorylase B"/>
    <property type="match status" value="2"/>
</dbReference>
<evidence type="ECO:0000313" key="4">
    <source>
        <dbReference type="Proteomes" id="UP000502041"/>
    </source>
</evidence>
<protein>
    <submittedName>
        <fullName evidence="3">Lipopolysaccharide core biosynthesis protein RfaG</fullName>
        <ecNumber evidence="3">2.4.-.-</ecNumber>
    </submittedName>
</protein>
<evidence type="ECO:0000259" key="1">
    <source>
        <dbReference type="Pfam" id="PF00534"/>
    </source>
</evidence>
<reference evidence="3 4" key="1">
    <citation type="submission" date="2020-04" db="EMBL/GenBank/DDBJ databases">
        <title>Complete genome of a Psychrophilic, Marine, Gas Vacuolate Bacterium Polaromonas vacuolata KCTC 22033T.</title>
        <authorList>
            <person name="Hwang K."/>
            <person name="Kim K.M."/>
        </authorList>
    </citation>
    <scope>NUCLEOTIDE SEQUENCE [LARGE SCALE GENOMIC DNA]</scope>
    <source>
        <strain evidence="3 4">KCTC 22033</strain>
    </source>
</reference>
<keyword evidence="3" id="KW-0808">Transferase</keyword>
<dbReference type="Pfam" id="PF00534">
    <property type="entry name" value="Glycos_transf_1"/>
    <property type="match status" value="1"/>
</dbReference>
<dbReference type="RefSeq" id="WP_168922239.1">
    <property type="nucleotide sequence ID" value="NZ_CP051461.1"/>
</dbReference>
<dbReference type="Pfam" id="PF13439">
    <property type="entry name" value="Glyco_transf_4"/>
    <property type="match status" value="1"/>
</dbReference>
<dbReference type="KEGG" id="pvac:HC248_01858"/>
<organism evidence="3 4">
    <name type="scientific">Polaromonas vacuolata</name>
    <dbReference type="NCBI Taxonomy" id="37448"/>
    <lineage>
        <taxon>Bacteria</taxon>
        <taxon>Pseudomonadati</taxon>
        <taxon>Pseudomonadota</taxon>
        <taxon>Betaproteobacteria</taxon>
        <taxon>Burkholderiales</taxon>
        <taxon>Comamonadaceae</taxon>
        <taxon>Polaromonas</taxon>
    </lineage>
</organism>
<proteinExistence type="predicted"/>
<sequence length="389" mass="43756">MLKASHKRLRIAVLNRHFSSRSGGAERYSTSLVEELASRHEIHVFSQSTDHDWPDVTYHHVSMPLRRPRWFNQLWFATSTWWATRKGFDVVHSHENTWHGAVQTVHVLPVKHNLFHARSGFRLVMRWIKVLTSPRLLVYLGLEKLRYAPQVGRAVVLTSSSLEEIFIATYPQAASMCSVITPGVRLHPYPQLAGVRANARHALGLPQERFCFLLVANDMRKKGLPALIQALRLLPDDTVLAVVGHSKQLPQFKLQAQQAGLEQRVFFLGSLNDVGPAYQAADCLVHPTLEDTFAMVVLEAMAFGLPVVVSSESYCGISGMLKDKVNALLLENPRDVSALTAALREICQSESLRNSLGQAARKFATRFEWSEIARDQEKLYFAASNSDKI</sequence>
<dbReference type="EMBL" id="CP051461">
    <property type="protein sequence ID" value="QJC56550.1"/>
    <property type="molecule type" value="Genomic_DNA"/>
</dbReference>
<gene>
    <name evidence="3" type="primary">rfaG</name>
    <name evidence="3" type="ORF">HC248_01858</name>
</gene>
<feature type="domain" description="Glycosyl transferase family 1" evidence="1">
    <location>
        <begin position="197"/>
        <end position="362"/>
    </location>
</feature>
<keyword evidence="3" id="KW-0328">Glycosyltransferase</keyword>
<dbReference type="AlphaFoldDB" id="A0A6H2H9P8"/>
<name>A0A6H2H9P8_9BURK</name>
<accession>A0A6H2H9P8</accession>
<dbReference type="SUPFAM" id="SSF53756">
    <property type="entry name" value="UDP-Glycosyltransferase/glycogen phosphorylase"/>
    <property type="match status" value="1"/>
</dbReference>
<evidence type="ECO:0000259" key="2">
    <source>
        <dbReference type="Pfam" id="PF13439"/>
    </source>
</evidence>
<evidence type="ECO:0000313" key="3">
    <source>
        <dbReference type="EMBL" id="QJC56550.1"/>
    </source>
</evidence>
<keyword evidence="4" id="KW-1185">Reference proteome</keyword>
<feature type="domain" description="Glycosyltransferase subfamily 4-like N-terminal" evidence="2">
    <location>
        <begin position="23"/>
        <end position="185"/>
    </location>
</feature>
<dbReference type="PANTHER" id="PTHR12526">
    <property type="entry name" value="GLYCOSYLTRANSFERASE"/>
    <property type="match status" value="1"/>
</dbReference>
<dbReference type="EC" id="2.4.-.-" evidence="3"/>
<dbReference type="GO" id="GO:0016757">
    <property type="term" value="F:glycosyltransferase activity"/>
    <property type="evidence" value="ECO:0007669"/>
    <property type="project" value="UniProtKB-KW"/>
</dbReference>
<dbReference type="Proteomes" id="UP000502041">
    <property type="component" value="Chromosome"/>
</dbReference>
<dbReference type="InterPro" id="IPR028098">
    <property type="entry name" value="Glyco_trans_4-like_N"/>
</dbReference>
<dbReference type="InterPro" id="IPR001296">
    <property type="entry name" value="Glyco_trans_1"/>
</dbReference>
<dbReference type="CDD" id="cd03801">
    <property type="entry name" value="GT4_PimA-like"/>
    <property type="match status" value="1"/>
</dbReference>